<evidence type="ECO:0000313" key="3">
    <source>
        <dbReference type="Proteomes" id="UP000037854"/>
    </source>
</evidence>
<evidence type="ECO:0000313" key="2">
    <source>
        <dbReference type="EMBL" id="KPH77626.1"/>
    </source>
</evidence>
<feature type="transmembrane region" description="Helical" evidence="1">
    <location>
        <begin position="7"/>
        <end position="27"/>
    </location>
</feature>
<comment type="caution">
    <text evidence="2">The sequence shown here is derived from an EMBL/GenBank/DDBJ whole genome shotgun (WGS) entry which is preliminary data.</text>
</comment>
<gene>
    <name evidence="2" type="ORF">AFL42_03265</name>
</gene>
<accession>A0ABR5MMK3</accession>
<name>A0ABR5MMK3_9BACI</name>
<dbReference type="EMBL" id="LGTK01000006">
    <property type="protein sequence ID" value="KPH77626.1"/>
    <property type="molecule type" value="Genomic_DNA"/>
</dbReference>
<keyword evidence="3" id="KW-1185">Reference proteome</keyword>
<keyword evidence="1" id="KW-0812">Transmembrane</keyword>
<feature type="transmembrane region" description="Helical" evidence="1">
    <location>
        <begin position="33"/>
        <end position="54"/>
    </location>
</feature>
<evidence type="ECO:0000256" key="1">
    <source>
        <dbReference type="SAM" id="Phobius"/>
    </source>
</evidence>
<keyword evidence="1" id="KW-0472">Membrane</keyword>
<dbReference type="Proteomes" id="UP000037854">
    <property type="component" value="Unassembled WGS sequence"/>
</dbReference>
<sequence>MKKRNIEWALFTGLFVGIVIFLSEILIPNANFFISMAISGLSALIGGLIGNKIFPKESEEN</sequence>
<dbReference type="RefSeq" id="WP_060667837.1">
    <property type="nucleotide sequence ID" value="NZ_JANKBL010000050.1"/>
</dbReference>
<keyword evidence="1" id="KW-1133">Transmembrane helix</keyword>
<reference evidence="2 3" key="1">
    <citation type="submission" date="2015-07" db="EMBL/GenBank/DDBJ databases">
        <title>High-quality draft genome sequence of Oceanobacillus caeni HM6, a bacillus isolated from a human feces.</title>
        <authorList>
            <person name="Kumar J."/>
            <person name="Verma M.K."/>
            <person name="Pandey R."/>
            <person name="Bhambi M."/>
            <person name="Chauhan N."/>
        </authorList>
    </citation>
    <scope>NUCLEOTIDE SEQUENCE [LARGE SCALE GENOMIC DNA]</scope>
    <source>
        <strain evidence="2 3">HM6</strain>
    </source>
</reference>
<proteinExistence type="predicted"/>
<protein>
    <submittedName>
        <fullName evidence="2">Uncharacterized protein</fullName>
    </submittedName>
</protein>
<organism evidence="2 3">
    <name type="scientific">Oceanobacillus caeni</name>
    <dbReference type="NCBI Taxonomy" id="405946"/>
    <lineage>
        <taxon>Bacteria</taxon>
        <taxon>Bacillati</taxon>
        <taxon>Bacillota</taxon>
        <taxon>Bacilli</taxon>
        <taxon>Bacillales</taxon>
        <taxon>Bacillaceae</taxon>
        <taxon>Oceanobacillus</taxon>
    </lineage>
</organism>